<dbReference type="Pfam" id="PF00403">
    <property type="entry name" value="HMA"/>
    <property type="match status" value="1"/>
</dbReference>
<dbReference type="RefSeq" id="WP_012392261.1">
    <property type="nucleotide sequence ID" value="NZ_AP017624.1"/>
</dbReference>
<evidence type="ECO:0000313" key="4">
    <source>
        <dbReference type="Proteomes" id="UP000218067"/>
    </source>
</evidence>
<dbReference type="PROSITE" id="PS50846">
    <property type="entry name" value="HMA_2"/>
    <property type="match status" value="1"/>
</dbReference>
<protein>
    <recommendedName>
        <fullName evidence="2">HMA domain-containing protein</fullName>
    </recommendedName>
</protein>
<accession>A0A1B4Y9D8</accession>
<reference evidence="3 4" key="1">
    <citation type="submission" date="2016-08" db="EMBL/GenBank/DDBJ databases">
        <title>Complete genome sequence of Mycobacterium shinshuense, a subspecies of M. ulcerans.</title>
        <authorList>
            <person name="Yoshida M."/>
            <person name="Ogura Y."/>
            <person name="Hayashi T."/>
            <person name="Hoshino Y."/>
        </authorList>
    </citation>
    <scope>NUCLEOTIDE SEQUENCE [LARGE SCALE GENOMIC DNA]</scope>
    <source>
        <strain evidence="4">ATCC 33728</strain>
    </source>
</reference>
<name>A0A1B4Y9D8_MYCUL</name>
<keyword evidence="1" id="KW-0479">Metal-binding</keyword>
<dbReference type="InterPro" id="IPR006121">
    <property type="entry name" value="HMA_dom"/>
</dbReference>
<evidence type="ECO:0000259" key="2">
    <source>
        <dbReference type="PROSITE" id="PS50846"/>
    </source>
</evidence>
<proteinExistence type="predicted"/>
<dbReference type="InterPro" id="IPR017969">
    <property type="entry name" value="Heavy-metal-associated_CS"/>
</dbReference>
<dbReference type="AlphaFoldDB" id="A0A1B4Y9D8"/>
<feature type="domain" description="HMA" evidence="2">
    <location>
        <begin position="2"/>
        <end position="70"/>
    </location>
</feature>
<dbReference type="Proteomes" id="UP000218067">
    <property type="component" value="Chromosome"/>
</dbReference>
<dbReference type="EMBL" id="AP017624">
    <property type="protein sequence ID" value="BAV43661.1"/>
    <property type="molecule type" value="Genomic_DNA"/>
</dbReference>
<evidence type="ECO:0000256" key="1">
    <source>
        <dbReference type="ARBA" id="ARBA00022723"/>
    </source>
</evidence>
<dbReference type="PROSITE" id="PS01047">
    <property type="entry name" value="HMA_1"/>
    <property type="match status" value="1"/>
</dbReference>
<dbReference type="GeneID" id="34343046"/>
<dbReference type="CDD" id="cd00371">
    <property type="entry name" value="HMA"/>
    <property type="match status" value="1"/>
</dbReference>
<dbReference type="GeneID" id="93439352"/>
<sequence length="72" mass="7503">MTEQTFAVTGLRCEGCVETITNALSALPSVRTVEVELDAAGASAVRVCTDTELTREQVQATLADNGDFAVVG</sequence>
<dbReference type="SUPFAM" id="SSF55008">
    <property type="entry name" value="HMA, heavy metal-associated domain"/>
    <property type="match status" value="1"/>
</dbReference>
<dbReference type="GO" id="GO:0046872">
    <property type="term" value="F:metal ion binding"/>
    <property type="evidence" value="ECO:0007669"/>
    <property type="project" value="UniProtKB-KW"/>
</dbReference>
<organism evidence="3 4">
    <name type="scientific">Mycobacterium ulcerans subsp. shinshuense</name>
    <dbReference type="NCBI Taxonomy" id="1124626"/>
    <lineage>
        <taxon>Bacteria</taxon>
        <taxon>Bacillati</taxon>
        <taxon>Actinomycetota</taxon>
        <taxon>Actinomycetes</taxon>
        <taxon>Mycobacteriales</taxon>
        <taxon>Mycobacteriaceae</taxon>
        <taxon>Mycobacterium</taxon>
        <taxon>Mycobacterium ulcerans group</taxon>
    </lineage>
</organism>
<gene>
    <name evidence="3" type="ORF">SHTP_4796</name>
</gene>
<dbReference type="Gene3D" id="3.30.70.100">
    <property type="match status" value="1"/>
</dbReference>
<dbReference type="InterPro" id="IPR036163">
    <property type="entry name" value="HMA_dom_sf"/>
</dbReference>
<evidence type="ECO:0000313" key="3">
    <source>
        <dbReference type="EMBL" id="BAV43661.1"/>
    </source>
</evidence>